<dbReference type="Pfam" id="PF00389">
    <property type="entry name" value="2-Hacid_dh"/>
    <property type="match status" value="1"/>
</dbReference>
<evidence type="ECO:0000313" key="7">
    <source>
        <dbReference type="EMBL" id="GAA3921860.1"/>
    </source>
</evidence>
<dbReference type="InterPro" id="IPR006139">
    <property type="entry name" value="D-isomer_2_OHA_DH_cat_dom"/>
</dbReference>
<organism evidence="7 8">
    <name type="scientific">Litoribacillus peritrichatus</name>
    <dbReference type="NCBI Taxonomy" id="718191"/>
    <lineage>
        <taxon>Bacteria</taxon>
        <taxon>Pseudomonadati</taxon>
        <taxon>Pseudomonadota</taxon>
        <taxon>Gammaproteobacteria</taxon>
        <taxon>Oceanospirillales</taxon>
        <taxon>Oceanospirillaceae</taxon>
        <taxon>Litoribacillus</taxon>
    </lineage>
</organism>
<dbReference type="InterPro" id="IPR036291">
    <property type="entry name" value="NAD(P)-bd_dom_sf"/>
</dbReference>
<keyword evidence="3" id="KW-0520">NAD</keyword>
<sequence length="315" mass="34109">MKKKYNVVYLGAVEGFEVVTSVLNDCCDVTHVEAVVDKVASSLMEADALVDASMKVKITNSILEQAGNLKIVSCATTGSDHISREKALERGIKISTLKEDKELLQNLTPAAELSWALLMACARKLSGAYEHVKRGGWVREEFPGVMLNGKQLGLVGFGRIGGWMSKYAKAFGMKVIVYDPYVSSLPESVEAANLEDLFANSDFISIHVHLTEDTRDLVSSKLLSSIKKGAVLINTSRGDIVSQEGLLMGLKSGRISAAGLDVLQGEPDIDQSPLVQYCRENSNLIITPHIGGFSPDAVTLVCKRAAEKVKKCFSE</sequence>
<feature type="domain" description="D-isomer specific 2-hydroxyacid dehydrogenase NAD-binding" evidence="6">
    <location>
        <begin position="116"/>
        <end position="291"/>
    </location>
</feature>
<evidence type="ECO:0000256" key="1">
    <source>
        <dbReference type="ARBA" id="ARBA00005854"/>
    </source>
</evidence>
<accession>A0ABP7MJE5</accession>
<dbReference type="PANTHER" id="PTHR42789">
    <property type="entry name" value="D-ISOMER SPECIFIC 2-HYDROXYACID DEHYDROGENASE FAMILY PROTEIN (AFU_ORTHOLOGUE AFUA_6G10090)"/>
    <property type="match status" value="1"/>
</dbReference>
<keyword evidence="2 4" id="KW-0560">Oxidoreductase</keyword>
<proteinExistence type="inferred from homology"/>
<evidence type="ECO:0000313" key="8">
    <source>
        <dbReference type="Proteomes" id="UP001501565"/>
    </source>
</evidence>
<comment type="caution">
    <text evidence="7">The sequence shown here is derived from an EMBL/GenBank/DDBJ whole genome shotgun (WGS) entry which is preliminary data.</text>
</comment>
<dbReference type="SUPFAM" id="SSF52283">
    <property type="entry name" value="Formate/glycerate dehydrogenase catalytic domain-like"/>
    <property type="match status" value="1"/>
</dbReference>
<dbReference type="Gene3D" id="3.40.50.720">
    <property type="entry name" value="NAD(P)-binding Rossmann-like Domain"/>
    <property type="match status" value="2"/>
</dbReference>
<dbReference type="InterPro" id="IPR006140">
    <property type="entry name" value="D-isomer_DH_NAD-bd"/>
</dbReference>
<evidence type="ECO:0000256" key="2">
    <source>
        <dbReference type="ARBA" id="ARBA00023002"/>
    </source>
</evidence>
<reference evidence="8" key="1">
    <citation type="journal article" date="2019" name="Int. J. Syst. Evol. Microbiol.">
        <title>The Global Catalogue of Microorganisms (GCM) 10K type strain sequencing project: providing services to taxonomists for standard genome sequencing and annotation.</title>
        <authorList>
            <consortium name="The Broad Institute Genomics Platform"/>
            <consortium name="The Broad Institute Genome Sequencing Center for Infectious Disease"/>
            <person name="Wu L."/>
            <person name="Ma J."/>
        </authorList>
    </citation>
    <scope>NUCLEOTIDE SEQUENCE [LARGE SCALE GENOMIC DNA]</scope>
    <source>
        <strain evidence="8">JCM 17551</strain>
    </source>
</reference>
<dbReference type="RefSeq" id="WP_344797521.1">
    <property type="nucleotide sequence ID" value="NZ_BAABBN010000004.1"/>
</dbReference>
<name>A0ABP7MJE5_9GAMM</name>
<dbReference type="PANTHER" id="PTHR42789:SF1">
    <property type="entry name" value="D-ISOMER SPECIFIC 2-HYDROXYACID DEHYDROGENASE FAMILY PROTEIN (AFU_ORTHOLOGUE AFUA_6G10090)"/>
    <property type="match status" value="1"/>
</dbReference>
<evidence type="ECO:0000256" key="3">
    <source>
        <dbReference type="ARBA" id="ARBA00023027"/>
    </source>
</evidence>
<protein>
    <submittedName>
        <fullName evidence="7">Hydroxypyruvate reductase</fullName>
    </submittedName>
</protein>
<dbReference type="EMBL" id="BAABBN010000004">
    <property type="protein sequence ID" value="GAA3921860.1"/>
    <property type="molecule type" value="Genomic_DNA"/>
</dbReference>
<evidence type="ECO:0000256" key="4">
    <source>
        <dbReference type="RuleBase" id="RU003719"/>
    </source>
</evidence>
<dbReference type="InterPro" id="IPR050857">
    <property type="entry name" value="D-2-hydroxyacid_DH"/>
</dbReference>
<dbReference type="Pfam" id="PF02826">
    <property type="entry name" value="2-Hacid_dh_C"/>
    <property type="match status" value="1"/>
</dbReference>
<keyword evidence="8" id="KW-1185">Reference proteome</keyword>
<dbReference type="Proteomes" id="UP001501565">
    <property type="component" value="Unassembled WGS sequence"/>
</dbReference>
<gene>
    <name evidence="7" type="ORF">GCM10022277_17240</name>
</gene>
<evidence type="ECO:0000259" key="6">
    <source>
        <dbReference type="Pfam" id="PF02826"/>
    </source>
</evidence>
<evidence type="ECO:0000259" key="5">
    <source>
        <dbReference type="Pfam" id="PF00389"/>
    </source>
</evidence>
<comment type="similarity">
    <text evidence="1 4">Belongs to the D-isomer specific 2-hydroxyacid dehydrogenase family.</text>
</comment>
<feature type="domain" description="D-isomer specific 2-hydroxyacid dehydrogenase catalytic" evidence="5">
    <location>
        <begin position="33"/>
        <end position="96"/>
    </location>
</feature>
<dbReference type="SUPFAM" id="SSF51735">
    <property type="entry name" value="NAD(P)-binding Rossmann-fold domains"/>
    <property type="match status" value="1"/>
</dbReference>